<dbReference type="KEGG" id="nsy:104233085"/>
<reference evidence="2" key="1">
    <citation type="journal article" date="2013" name="Genome Biol.">
        <title>Reference genomes and transcriptomes of Nicotiana sylvestris and Nicotiana tomentosiformis.</title>
        <authorList>
            <person name="Sierro N."/>
            <person name="Battey J.N."/>
            <person name="Ouadi S."/>
            <person name="Bovet L."/>
            <person name="Goepfert S."/>
            <person name="Bakaher N."/>
            <person name="Peitsch M.C."/>
            <person name="Ivanov N.V."/>
        </authorList>
    </citation>
    <scope>NUCLEOTIDE SEQUENCE [LARGE SCALE GENOMIC DNA]</scope>
</reference>
<dbReference type="eggNOG" id="ENOG502SX0T">
    <property type="taxonomic scope" value="Eukaryota"/>
</dbReference>
<evidence type="ECO:0000259" key="1">
    <source>
        <dbReference type="Pfam" id="PF05699"/>
    </source>
</evidence>
<sequence length="121" mass="13979">MTYLLHVIACLNSINSFSSFDIRQIMRITELYPNGFDEFSMSALENQLASYIIDFHNIDEIFSNLHELCDLSKRFVQIKEHSNCPLVFRLVKLALLLPVGTASTERAFSVMKFIKNDLRSE</sequence>
<dbReference type="Pfam" id="PF05699">
    <property type="entry name" value="Dimer_Tnp_hAT"/>
    <property type="match status" value="1"/>
</dbReference>
<dbReference type="PANTHER" id="PTHR11697:SF230">
    <property type="entry name" value="ZINC FINGER, MYM DOMAIN CONTAINING 1"/>
    <property type="match status" value="1"/>
</dbReference>
<gene>
    <name evidence="3" type="primary">LOC104233085</name>
</gene>
<dbReference type="InterPro" id="IPR055298">
    <property type="entry name" value="AtLOH3-like"/>
</dbReference>
<dbReference type="PANTHER" id="PTHR11697">
    <property type="entry name" value="GENERAL TRANSCRIPTION FACTOR 2-RELATED ZINC FINGER PROTEIN"/>
    <property type="match status" value="1"/>
</dbReference>
<dbReference type="AlphaFoldDB" id="A0A1U7X4S5"/>
<dbReference type="GeneID" id="104233085"/>
<dbReference type="Proteomes" id="UP000189701">
    <property type="component" value="Unplaced"/>
</dbReference>
<name>A0A1U7X4S5_NICSY</name>
<feature type="domain" description="HAT C-terminal dimerisation" evidence="1">
    <location>
        <begin position="79"/>
        <end position="115"/>
    </location>
</feature>
<dbReference type="RefSeq" id="XP_009784691.1">
    <property type="nucleotide sequence ID" value="XM_009786389.1"/>
</dbReference>
<evidence type="ECO:0000313" key="3">
    <source>
        <dbReference type="RefSeq" id="XP_009784691.1"/>
    </source>
</evidence>
<accession>A0A1U7X4S5</accession>
<reference evidence="3" key="2">
    <citation type="submission" date="2025-08" db="UniProtKB">
        <authorList>
            <consortium name="RefSeq"/>
        </authorList>
    </citation>
    <scope>IDENTIFICATION</scope>
    <source>
        <tissue evidence="3">Leaf</tissue>
    </source>
</reference>
<dbReference type="InterPro" id="IPR008906">
    <property type="entry name" value="HATC_C_dom"/>
</dbReference>
<proteinExistence type="predicted"/>
<keyword evidence="2" id="KW-1185">Reference proteome</keyword>
<protein>
    <submittedName>
        <fullName evidence="3">Uncharacterized protein LOC104233085</fullName>
    </submittedName>
</protein>
<evidence type="ECO:0000313" key="2">
    <source>
        <dbReference type="Proteomes" id="UP000189701"/>
    </source>
</evidence>
<dbReference type="GO" id="GO:0046983">
    <property type="term" value="F:protein dimerization activity"/>
    <property type="evidence" value="ECO:0007669"/>
    <property type="project" value="InterPro"/>
</dbReference>
<organism evidence="2 3">
    <name type="scientific">Nicotiana sylvestris</name>
    <name type="common">Wood tobacco</name>
    <name type="synonym">South American tobacco</name>
    <dbReference type="NCBI Taxonomy" id="4096"/>
    <lineage>
        <taxon>Eukaryota</taxon>
        <taxon>Viridiplantae</taxon>
        <taxon>Streptophyta</taxon>
        <taxon>Embryophyta</taxon>
        <taxon>Tracheophyta</taxon>
        <taxon>Spermatophyta</taxon>
        <taxon>Magnoliopsida</taxon>
        <taxon>eudicotyledons</taxon>
        <taxon>Gunneridae</taxon>
        <taxon>Pentapetalae</taxon>
        <taxon>asterids</taxon>
        <taxon>lamiids</taxon>
        <taxon>Solanales</taxon>
        <taxon>Solanaceae</taxon>
        <taxon>Nicotianoideae</taxon>
        <taxon>Nicotianeae</taxon>
        <taxon>Nicotiana</taxon>
    </lineage>
</organism>